<reference evidence="1" key="1">
    <citation type="submission" date="2006-04" db="EMBL/GenBank/DDBJ databases">
        <authorList>
            <person name="Seshadri R."/>
            <person name="Federici B.A."/>
        </authorList>
    </citation>
    <scope>NUCLEOTIDE SEQUENCE [LARGE SCALE GENOMIC DNA]</scope>
</reference>
<protein>
    <submittedName>
        <fullName evidence="1">Uncharacterized protein</fullName>
    </submittedName>
</protein>
<dbReference type="EMBL" id="AAQJ02000001">
    <property type="protein sequence ID" value="EDP46142.1"/>
    <property type="molecule type" value="Genomic_DNA"/>
</dbReference>
<evidence type="ECO:0000313" key="2">
    <source>
        <dbReference type="Proteomes" id="UP000054075"/>
    </source>
</evidence>
<sequence>MSSFLLVVIKSTTYIPFSSIKSTTSITLRAFCATYFLFTEIGVCIRWPHQPFG</sequence>
<name>A8PM43_9COXI</name>
<evidence type="ECO:0000313" key="1">
    <source>
        <dbReference type="EMBL" id="EDP46142.1"/>
    </source>
</evidence>
<reference evidence="1" key="2">
    <citation type="submission" date="2007-10" db="EMBL/GenBank/DDBJ databases">
        <authorList>
            <person name="Myers G.S."/>
        </authorList>
    </citation>
    <scope>NUCLEOTIDE SEQUENCE [LARGE SCALE GENOMIC DNA]</scope>
</reference>
<organism evidence="1 2">
    <name type="scientific">Rickettsiella grylli</name>
    <dbReference type="NCBI Taxonomy" id="59196"/>
    <lineage>
        <taxon>Bacteria</taxon>
        <taxon>Pseudomonadati</taxon>
        <taxon>Pseudomonadota</taxon>
        <taxon>Gammaproteobacteria</taxon>
        <taxon>Legionellales</taxon>
        <taxon>Coxiellaceae</taxon>
        <taxon>Rickettsiella</taxon>
    </lineage>
</organism>
<dbReference type="Proteomes" id="UP000054075">
    <property type="component" value="Unassembled WGS sequence"/>
</dbReference>
<comment type="caution">
    <text evidence="1">The sequence shown here is derived from an EMBL/GenBank/DDBJ whole genome shotgun (WGS) entry which is preliminary data.</text>
</comment>
<proteinExistence type="predicted"/>
<accession>A8PM43</accession>
<keyword evidence="2" id="KW-1185">Reference proteome</keyword>
<gene>
    <name evidence="1" type="ORF">RICGR_0615</name>
</gene>
<dbReference type="AlphaFoldDB" id="A8PM43"/>